<sequence>MKIVLAPLLVCLTAFSAMAADDAAKQHATDFAAKAAMSNMFEIEAAKIEIASGKADDAKQFAQDMIRDHGKAGPVLNNAAKQDGIELPAALDAEYTSKLAALRQSDAANLDQAYLSTQVTAHEEAVNLFDRYSKQGPDGQLKRTAAKILPDLRMHLTRIRGLTLK</sequence>
<dbReference type="PANTHER" id="PTHR38593:SF1">
    <property type="entry name" value="BLR2558 PROTEIN"/>
    <property type="match status" value="1"/>
</dbReference>
<reference evidence="3 4" key="1">
    <citation type="submission" date="2020-02" db="EMBL/GenBank/DDBJ databases">
        <authorList>
            <person name="Sun Q."/>
        </authorList>
    </citation>
    <scope>NUCLEOTIDE SEQUENCE [LARGE SCALE GENOMIC DNA]</scope>
    <source>
        <strain evidence="3 4">CCBAU 03386</strain>
    </source>
</reference>
<evidence type="ECO:0000259" key="2">
    <source>
        <dbReference type="Pfam" id="PF13628"/>
    </source>
</evidence>
<feature type="signal peptide" evidence="1">
    <location>
        <begin position="1"/>
        <end position="19"/>
    </location>
</feature>
<dbReference type="InterPro" id="IPR012347">
    <property type="entry name" value="Ferritin-like"/>
</dbReference>
<feature type="domain" description="DUF4142" evidence="2">
    <location>
        <begin position="28"/>
        <end position="161"/>
    </location>
</feature>
<dbReference type="PANTHER" id="PTHR38593">
    <property type="entry name" value="BLR2558 PROTEIN"/>
    <property type="match status" value="1"/>
</dbReference>
<feature type="chain" id="PRO_5031340855" evidence="1">
    <location>
        <begin position="20"/>
        <end position="165"/>
    </location>
</feature>
<dbReference type="InterPro" id="IPR025419">
    <property type="entry name" value="DUF4142"/>
</dbReference>
<name>A0A7Y3S167_9HYPH</name>
<keyword evidence="1" id="KW-0732">Signal</keyword>
<gene>
    <name evidence="3" type="ORF">G9X64_01200</name>
</gene>
<evidence type="ECO:0000313" key="3">
    <source>
        <dbReference type="EMBL" id="NNU35148.1"/>
    </source>
</evidence>
<dbReference type="Gene3D" id="1.20.1260.10">
    <property type="match status" value="1"/>
</dbReference>
<accession>A0A7Y3S167</accession>
<dbReference type="AlphaFoldDB" id="A0A7Y3S167"/>
<proteinExistence type="predicted"/>
<dbReference type="EMBL" id="JABFCN010000002">
    <property type="protein sequence ID" value="NNU35148.1"/>
    <property type="molecule type" value="Genomic_DNA"/>
</dbReference>
<dbReference type="RefSeq" id="WP_168317211.1">
    <property type="nucleotide sequence ID" value="NZ_JABFCN010000002.1"/>
</dbReference>
<dbReference type="Pfam" id="PF13628">
    <property type="entry name" value="DUF4142"/>
    <property type="match status" value="1"/>
</dbReference>
<keyword evidence="4" id="KW-1185">Reference proteome</keyword>
<organism evidence="3 4">
    <name type="scientific">Rhizobium sophorae</name>
    <dbReference type="NCBI Taxonomy" id="1535242"/>
    <lineage>
        <taxon>Bacteria</taxon>
        <taxon>Pseudomonadati</taxon>
        <taxon>Pseudomonadota</taxon>
        <taxon>Alphaproteobacteria</taxon>
        <taxon>Hyphomicrobiales</taxon>
        <taxon>Rhizobiaceae</taxon>
        <taxon>Rhizobium/Agrobacterium group</taxon>
        <taxon>Rhizobium</taxon>
    </lineage>
</organism>
<evidence type="ECO:0000313" key="4">
    <source>
        <dbReference type="Proteomes" id="UP000519972"/>
    </source>
</evidence>
<dbReference type="Proteomes" id="UP000519972">
    <property type="component" value="Unassembled WGS sequence"/>
</dbReference>
<protein>
    <submittedName>
        <fullName evidence="3">DUF4142 domain-containing protein</fullName>
    </submittedName>
</protein>
<evidence type="ECO:0000256" key="1">
    <source>
        <dbReference type="SAM" id="SignalP"/>
    </source>
</evidence>
<comment type="caution">
    <text evidence="3">The sequence shown here is derived from an EMBL/GenBank/DDBJ whole genome shotgun (WGS) entry which is preliminary data.</text>
</comment>